<dbReference type="AlphaFoldDB" id="A0A7X5TRN2"/>
<dbReference type="Proteomes" id="UP000518878">
    <property type="component" value="Unassembled WGS sequence"/>
</dbReference>
<evidence type="ECO:0000313" key="3">
    <source>
        <dbReference type="Proteomes" id="UP000518878"/>
    </source>
</evidence>
<sequence>MKRIEKSLNALLLATMPLLCGGDMWSSPDAPATRKRVTRESTAENLTKAAHRACISPGRRANRIYRRPDRTLAHWNAEAMWTQPLENLPAGTPAQSNGVIRHEGALYVPWENGMGAGAARVIREGAGYRIRLDNGDAGPRVVRRPDNRWELAGDENNYARGSVLADLLADEITVDPRMLQRAASIMEVAGLPESTLQSIYADAGSTERLMHAKPLILLSMAQAFFETLSSRLRDPRASVWSEREVRLLGPDMATYLNRPLAIYRTDGTPIVAIGSDGGTIHNGVIPDDAFRLVRDSDGNFSFRDEANPTRYPSIFAAAEAGTRPASDLRMRDASTREYEYRAGLAEYIDGRRARPALEHAIRHWIDPLVRQNPKLGPATESLARVARLRQAIFDKHHALTAAEERRFLEAARNIMPRGHAIAIEVVERTTGRSLTNIETLPARARIVIKADLNPAGERVAYYQDAAPGHSPIPSRPIEDQSFSPLIDVLLNTDNGQVRKALALGEWDFRIFADRLLENIVTNENALLPPSLGRFVSRDAQVLADAETRLTDDWWLNDRHFVRLRHLDGRTQIVETKPVSVDGGYELLGFGEGLGMESSRLTSRSGKWYPPPLLRMGFNPTSSTFRESIVTRLERTLPPGSPVTRDLLERIVDETPYPILIASANVPSVVEVSPSGELILATGTPPRHRRSTRIYLPTASAQPPAPVQPPTATAPPRPATPLSIYRQHLAEEPALHGATPTAAPAQALPAYLSLVAAGAPVGDFVQSRVGSRHIQALVTSRRLRTMLRSDEYIVVVAGAVGHAVSMILPANNDSLQLIARGYASMGELPAGTRIIDDWLGTATTATEYPARLRTFGQGIEANNDMVTVRDGDAMVNMTGTRFAEEILSRPLIFNQWSPAHDPIQETHYFSYVQQRHTEGRPATPAGFDWLQTAEARNEIARYFTTSTADPVAVSGIESLTGSAVALNQNPHAEVDPQPIPPVDDRMEGP</sequence>
<reference evidence="2 3" key="1">
    <citation type="journal article" date="2006" name="Int. J. Syst. Evol. Microbiol.">
        <title>Dyella yeojuensis sp. nov., isolated from greenhouse soil in Korea.</title>
        <authorList>
            <person name="Kim B.Y."/>
            <person name="Weon H.Y."/>
            <person name="Lee K.H."/>
            <person name="Seok S.J."/>
            <person name="Kwon S.W."/>
            <person name="Go S.J."/>
            <person name="Stackebrandt E."/>
        </authorList>
    </citation>
    <scope>NUCLEOTIDE SEQUENCE [LARGE SCALE GENOMIC DNA]</scope>
    <source>
        <strain evidence="2 3">DSM 17673</strain>
    </source>
</reference>
<comment type="caution">
    <text evidence="2">The sequence shown here is derived from an EMBL/GenBank/DDBJ whole genome shotgun (WGS) entry which is preliminary data.</text>
</comment>
<name>A0A7X5TRN2_9GAMM</name>
<evidence type="ECO:0000256" key="1">
    <source>
        <dbReference type="SAM" id="MobiDB-lite"/>
    </source>
</evidence>
<organism evidence="2 3">
    <name type="scientific">Luteibacter yeojuensis</name>
    <dbReference type="NCBI Taxonomy" id="345309"/>
    <lineage>
        <taxon>Bacteria</taxon>
        <taxon>Pseudomonadati</taxon>
        <taxon>Pseudomonadota</taxon>
        <taxon>Gammaproteobacteria</taxon>
        <taxon>Lysobacterales</taxon>
        <taxon>Rhodanobacteraceae</taxon>
        <taxon>Luteibacter</taxon>
    </lineage>
</organism>
<evidence type="ECO:0000313" key="2">
    <source>
        <dbReference type="EMBL" id="NID16998.1"/>
    </source>
</evidence>
<feature type="compositionally biased region" description="Pro residues" evidence="1">
    <location>
        <begin position="702"/>
        <end position="718"/>
    </location>
</feature>
<keyword evidence="3" id="KW-1185">Reference proteome</keyword>
<proteinExistence type="predicted"/>
<accession>A0A7X5TRN2</accession>
<protein>
    <submittedName>
        <fullName evidence="2">Uncharacterized protein</fullName>
    </submittedName>
</protein>
<feature type="region of interest" description="Disordered" evidence="1">
    <location>
        <begin position="697"/>
        <end position="719"/>
    </location>
</feature>
<feature type="region of interest" description="Disordered" evidence="1">
    <location>
        <begin position="967"/>
        <end position="988"/>
    </location>
</feature>
<gene>
    <name evidence="2" type="ORF">HBF32_16095</name>
</gene>
<dbReference type="EMBL" id="JAAQTL010000002">
    <property type="protein sequence ID" value="NID16998.1"/>
    <property type="molecule type" value="Genomic_DNA"/>
</dbReference>
<dbReference type="RefSeq" id="WP_166700798.1">
    <property type="nucleotide sequence ID" value="NZ_JAAQTL010000002.1"/>
</dbReference>